<organism evidence="2 3">
    <name type="scientific">Thalassorhabdus alkalitolerans</name>
    <dbReference type="NCBI Taxonomy" id="2282697"/>
    <lineage>
        <taxon>Bacteria</taxon>
        <taxon>Bacillati</taxon>
        <taxon>Bacillota</taxon>
        <taxon>Bacilli</taxon>
        <taxon>Bacillales</taxon>
        <taxon>Bacillaceae</taxon>
        <taxon>Thalassorhabdus</taxon>
    </lineage>
</organism>
<comment type="caution">
    <text evidence="2">The sequence shown here is derived from an EMBL/GenBank/DDBJ whole genome shotgun (WGS) entry which is preliminary data.</text>
</comment>
<accession>A0ABW0YIM8</accession>
<comment type="similarity">
    <text evidence="1">Belongs to the UPF0435 family.</text>
</comment>
<dbReference type="Proteomes" id="UP001596142">
    <property type="component" value="Unassembled WGS sequence"/>
</dbReference>
<dbReference type="EMBL" id="JBHSOZ010000003">
    <property type="protein sequence ID" value="MFC5712179.1"/>
    <property type="molecule type" value="Genomic_DNA"/>
</dbReference>
<protein>
    <recommendedName>
        <fullName evidence="1">UPF0435 protein ACFPU1_05255</fullName>
    </recommendedName>
</protein>
<reference evidence="3" key="1">
    <citation type="journal article" date="2019" name="Int. J. Syst. Evol. Microbiol.">
        <title>The Global Catalogue of Microorganisms (GCM) 10K type strain sequencing project: providing services to taxonomists for standard genome sequencing and annotation.</title>
        <authorList>
            <consortium name="The Broad Institute Genomics Platform"/>
            <consortium name="The Broad Institute Genome Sequencing Center for Infectious Disease"/>
            <person name="Wu L."/>
            <person name="Ma J."/>
        </authorList>
    </citation>
    <scope>NUCLEOTIDE SEQUENCE [LARGE SCALE GENOMIC DNA]</scope>
    <source>
        <strain evidence="3">CECT 7184</strain>
    </source>
</reference>
<proteinExistence type="inferred from homology"/>
<dbReference type="RefSeq" id="WP_385939249.1">
    <property type="nucleotide sequence ID" value="NZ_JBHSOZ010000003.1"/>
</dbReference>
<dbReference type="HAMAP" id="MF_00829">
    <property type="entry name" value="UPF0435"/>
    <property type="match status" value="1"/>
</dbReference>
<dbReference type="Pfam" id="PF06569">
    <property type="entry name" value="DUF1128"/>
    <property type="match status" value="1"/>
</dbReference>
<dbReference type="InterPro" id="IPR009507">
    <property type="entry name" value="UPF0435"/>
</dbReference>
<name>A0ABW0YIM8_9BACI</name>
<gene>
    <name evidence="2" type="ORF">ACFPU1_05255</name>
</gene>
<evidence type="ECO:0000313" key="3">
    <source>
        <dbReference type="Proteomes" id="UP001596142"/>
    </source>
</evidence>
<evidence type="ECO:0000313" key="2">
    <source>
        <dbReference type="EMBL" id="MFC5712179.1"/>
    </source>
</evidence>
<sequence length="74" mass="8430">MNLETKNKENLAFMINEISNKLQVVNTGAFQPESFDIEQYNDIKDLYEMVTAKDNISVSEMDAIVSELGNLKKN</sequence>
<evidence type="ECO:0000256" key="1">
    <source>
        <dbReference type="HAMAP-Rule" id="MF_00829"/>
    </source>
</evidence>
<keyword evidence="3" id="KW-1185">Reference proteome</keyword>